<proteinExistence type="predicted"/>
<evidence type="ECO:0000313" key="2">
    <source>
        <dbReference type="Proteomes" id="UP000256708"/>
    </source>
</evidence>
<dbReference type="Proteomes" id="UP000256708">
    <property type="component" value="Unassembled WGS sequence"/>
</dbReference>
<name>A0A3D8LBT3_9BACT</name>
<protein>
    <recommendedName>
        <fullName evidence="3">Glycosyltransferase subfamily 4-like N-terminal domain-containing protein</fullName>
    </recommendedName>
</protein>
<evidence type="ECO:0008006" key="3">
    <source>
        <dbReference type="Google" id="ProtNLM"/>
    </source>
</evidence>
<sequence>MFMKNLLIIYPHWVPSNLAGVHRPRLIANFLNDFGWHPILLTVSPEYYEELADPDIARTASQDIEVIYTSAYKVSKPRVVGDIGLRAFPFLYKKAVELIKTRKIDFLWIPIPSFYSALLGRLIHSKTSLPYGIDYIDPWVRDISNRQDWRSKLSLFVAQRLEPIAVKKAALISGVSTAYYAPVLERNFKYKAIAHVGMPYGFDPKDHNIVIDRLKFPWPDKGCEPLVYAGAFLPNSHLFIKLLFQAIKLKVEQGAWDKNKQLFFLGTGFYAGITIADYAKQYGIESIVHEVRERFPFLHVLNFLSAAYAVMIIGSTEKHYTASKTYQALLSKRPVFGIFHKESSAVTVMEECQAASLLVEYTEQSEEQFLLSDIADKLELLLNGQFQWTPDLSKLEKYSARASAEALVHKLNDII</sequence>
<accession>A0A3D8LBT3</accession>
<organism evidence="1 2">
    <name type="scientific">Pontibacter diazotrophicus</name>
    <dbReference type="NCBI Taxonomy" id="1400979"/>
    <lineage>
        <taxon>Bacteria</taxon>
        <taxon>Pseudomonadati</taxon>
        <taxon>Bacteroidota</taxon>
        <taxon>Cytophagia</taxon>
        <taxon>Cytophagales</taxon>
        <taxon>Hymenobacteraceae</taxon>
        <taxon>Pontibacter</taxon>
    </lineage>
</organism>
<dbReference type="AlphaFoldDB" id="A0A3D8LBT3"/>
<keyword evidence="2" id="KW-1185">Reference proteome</keyword>
<dbReference type="EMBL" id="QRGR01000012">
    <property type="protein sequence ID" value="RDV14860.1"/>
    <property type="molecule type" value="Genomic_DNA"/>
</dbReference>
<comment type="caution">
    <text evidence="1">The sequence shown here is derived from an EMBL/GenBank/DDBJ whole genome shotgun (WGS) entry which is preliminary data.</text>
</comment>
<gene>
    <name evidence="1" type="ORF">DXT99_12945</name>
</gene>
<reference evidence="2" key="1">
    <citation type="submission" date="2018-08" db="EMBL/GenBank/DDBJ databases">
        <authorList>
            <person name="Liu Z.-W."/>
            <person name="Du Z.-J."/>
        </authorList>
    </citation>
    <scope>NUCLEOTIDE SEQUENCE [LARGE SCALE GENOMIC DNA]</scope>
    <source>
        <strain evidence="2">H4X</strain>
    </source>
</reference>
<evidence type="ECO:0000313" key="1">
    <source>
        <dbReference type="EMBL" id="RDV14860.1"/>
    </source>
</evidence>